<dbReference type="EMBL" id="JAMYWD010000008">
    <property type="protein sequence ID" value="KAJ4962449.1"/>
    <property type="molecule type" value="Genomic_DNA"/>
</dbReference>
<gene>
    <name evidence="2" type="ORF">NE237_022388</name>
</gene>
<evidence type="ECO:0000313" key="3">
    <source>
        <dbReference type="Proteomes" id="UP001141806"/>
    </source>
</evidence>
<feature type="compositionally biased region" description="Basic and acidic residues" evidence="1">
    <location>
        <begin position="53"/>
        <end position="67"/>
    </location>
</feature>
<evidence type="ECO:0000256" key="1">
    <source>
        <dbReference type="SAM" id="MobiDB-lite"/>
    </source>
</evidence>
<organism evidence="2 3">
    <name type="scientific">Protea cynaroides</name>
    <dbReference type="NCBI Taxonomy" id="273540"/>
    <lineage>
        <taxon>Eukaryota</taxon>
        <taxon>Viridiplantae</taxon>
        <taxon>Streptophyta</taxon>
        <taxon>Embryophyta</taxon>
        <taxon>Tracheophyta</taxon>
        <taxon>Spermatophyta</taxon>
        <taxon>Magnoliopsida</taxon>
        <taxon>Proteales</taxon>
        <taxon>Proteaceae</taxon>
        <taxon>Protea</taxon>
    </lineage>
</organism>
<feature type="compositionally biased region" description="Basic residues" evidence="1">
    <location>
        <begin position="82"/>
        <end position="102"/>
    </location>
</feature>
<evidence type="ECO:0000313" key="2">
    <source>
        <dbReference type="EMBL" id="KAJ4962449.1"/>
    </source>
</evidence>
<sequence>MEDKRRKSYEAFLNIFYPPRANQSQHQLEEEEEPAVRNPTLTSAVPHGVCDISKGDEEVAEEEKNSESESDSECTARNLSRSQRKRLRRKKLKQAASSRRRIIGPMLPSTEKIPHGVDNALDQHPITPPLPEWSLPETVIHNANAAEGVGAGNRDCRGEPRNVQNNKLKQRRLAKKLSRSTNNCTVKEIRIPTPEMPPAQQLPEFSGR</sequence>
<dbReference type="OrthoDB" id="10506489at2759"/>
<dbReference type="AlphaFoldDB" id="A0A9Q0K3H2"/>
<name>A0A9Q0K3H2_9MAGN</name>
<accession>A0A9Q0K3H2</accession>
<dbReference type="Proteomes" id="UP001141806">
    <property type="component" value="Unassembled WGS sequence"/>
</dbReference>
<keyword evidence="3" id="KW-1185">Reference proteome</keyword>
<reference evidence="2" key="1">
    <citation type="journal article" date="2023" name="Plant J.">
        <title>The genome of the king protea, Protea cynaroides.</title>
        <authorList>
            <person name="Chang J."/>
            <person name="Duong T.A."/>
            <person name="Schoeman C."/>
            <person name="Ma X."/>
            <person name="Roodt D."/>
            <person name="Barker N."/>
            <person name="Li Z."/>
            <person name="Van de Peer Y."/>
            <person name="Mizrachi E."/>
        </authorList>
    </citation>
    <scope>NUCLEOTIDE SEQUENCE</scope>
    <source>
        <tissue evidence="2">Young leaves</tissue>
    </source>
</reference>
<feature type="compositionally biased region" description="Basic residues" evidence="1">
    <location>
        <begin position="168"/>
        <end position="178"/>
    </location>
</feature>
<feature type="region of interest" description="Disordered" evidence="1">
    <location>
        <begin position="18"/>
        <end position="208"/>
    </location>
</feature>
<proteinExistence type="predicted"/>
<protein>
    <submittedName>
        <fullName evidence="2">Uncharacterized protein</fullName>
    </submittedName>
</protein>
<comment type="caution">
    <text evidence="2">The sequence shown here is derived from an EMBL/GenBank/DDBJ whole genome shotgun (WGS) entry which is preliminary data.</text>
</comment>